<dbReference type="Gramene" id="AET5Gv20467500.18">
    <property type="protein sequence ID" value="AET5Gv20467500.18"/>
    <property type="gene ID" value="AET5Gv20467500"/>
</dbReference>
<dbReference type="AlphaFoldDB" id="A0A453KNW1"/>
<dbReference type="PANTHER" id="PTHR46604:SF12">
    <property type="entry name" value="PROTEIN KINASE DOMAIN-CONTAINING PROTEIN"/>
    <property type="match status" value="1"/>
</dbReference>
<dbReference type="Proteomes" id="UP000015105">
    <property type="component" value="Chromosome 5D"/>
</dbReference>
<dbReference type="EnsemblPlants" id="AET5Gv20467500.18">
    <property type="protein sequence ID" value="AET5Gv20467500.18"/>
    <property type="gene ID" value="AET5Gv20467500"/>
</dbReference>
<accession>A0A453KNW1</accession>
<name>A0A453KNW1_AEGTS</name>
<evidence type="ECO:0000313" key="2">
    <source>
        <dbReference type="Proteomes" id="UP000015105"/>
    </source>
</evidence>
<protein>
    <submittedName>
        <fullName evidence="1">Uncharacterized protein</fullName>
    </submittedName>
</protein>
<organism evidence="1 2">
    <name type="scientific">Aegilops tauschii subsp. strangulata</name>
    <name type="common">Goatgrass</name>
    <dbReference type="NCBI Taxonomy" id="200361"/>
    <lineage>
        <taxon>Eukaryota</taxon>
        <taxon>Viridiplantae</taxon>
        <taxon>Streptophyta</taxon>
        <taxon>Embryophyta</taxon>
        <taxon>Tracheophyta</taxon>
        <taxon>Spermatophyta</taxon>
        <taxon>Magnoliopsida</taxon>
        <taxon>Liliopsida</taxon>
        <taxon>Poales</taxon>
        <taxon>Poaceae</taxon>
        <taxon>BOP clade</taxon>
        <taxon>Pooideae</taxon>
        <taxon>Triticodae</taxon>
        <taxon>Triticeae</taxon>
        <taxon>Triticinae</taxon>
        <taxon>Aegilops</taxon>
    </lineage>
</organism>
<reference evidence="2" key="1">
    <citation type="journal article" date="2014" name="Science">
        <title>Ancient hybridizations among the ancestral genomes of bread wheat.</title>
        <authorList>
            <consortium name="International Wheat Genome Sequencing Consortium,"/>
            <person name="Marcussen T."/>
            <person name="Sandve S.R."/>
            <person name="Heier L."/>
            <person name="Spannagl M."/>
            <person name="Pfeifer M."/>
            <person name="Jakobsen K.S."/>
            <person name="Wulff B.B."/>
            <person name="Steuernagel B."/>
            <person name="Mayer K.F."/>
            <person name="Olsen O.A."/>
        </authorList>
    </citation>
    <scope>NUCLEOTIDE SEQUENCE [LARGE SCALE GENOMIC DNA]</scope>
    <source>
        <strain evidence="2">cv. AL8/78</strain>
    </source>
</reference>
<reference evidence="1" key="5">
    <citation type="journal article" date="2021" name="G3 (Bethesda)">
        <title>Aegilops tauschii genome assembly Aet v5.0 features greater sequence contiguity and improved annotation.</title>
        <authorList>
            <person name="Wang L."/>
            <person name="Zhu T."/>
            <person name="Rodriguez J.C."/>
            <person name="Deal K.R."/>
            <person name="Dubcovsky J."/>
            <person name="McGuire P.E."/>
            <person name="Lux T."/>
            <person name="Spannagl M."/>
            <person name="Mayer K.F.X."/>
            <person name="Baldrich P."/>
            <person name="Meyers B.C."/>
            <person name="Huo N."/>
            <person name="Gu Y.Q."/>
            <person name="Zhou H."/>
            <person name="Devos K.M."/>
            <person name="Bennetzen J.L."/>
            <person name="Unver T."/>
            <person name="Budak H."/>
            <person name="Gulick P.J."/>
            <person name="Galiba G."/>
            <person name="Kalapos B."/>
            <person name="Nelson D.R."/>
            <person name="Li P."/>
            <person name="You F.M."/>
            <person name="Luo M.C."/>
            <person name="Dvorak J."/>
        </authorList>
    </citation>
    <scope>NUCLEOTIDE SEQUENCE [LARGE SCALE GENOMIC DNA]</scope>
    <source>
        <strain evidence="1">cv. AL8/78</strain>
    </source>
</reference>
<evidence type="ECO:0000313" key="1">
    <source>
        <dbReference type="EnsemblPlants" id="AET5Gv20467500.18"/>
    </source>
</evidence>
<reference evidence="2" key="2">
    <citation type="journal article" date="2017" name="Nat. Plants">
        <title>The Aegilops tauschii genome reveals multiple impacts of transposons.</title>
        <authorList>
            <person name="Zhao G."/>
            <person name="Zou C."/>
            <person name="Li K."/>
            <person name="Wang K."/>
            <person name="Li T."/>
            <person name="Gao L."/>
            <person name="Zhang X."/>
            <person name="Wang H."/>
            <person name="Yang Z."/>
            <person name="Liu X."/>
            <person name="Jiang W."/>
            <person name="Mao L."/>
            <person name="Kong X."/>
            <person name="Jiao Y."/>
            <person name="Jia J."/>
        </authorList>
    </citation>
    <scope>NUCLEOTIDE SEQUENCE [LARGE SCALE GENOMIC DNA]</scope>
    <source>
        <strain evidence="2">cv. AL8/78</strain>
    </source>
</reference>
<dbReference type="PANTHER" id="PTHR46604">
    <property type="entry name" value="PROTEIN MID1-COMPLEMENTING ACTIVITY 1"/>
    <property type="match status" value="1"/>
</dbReference>
<reference evidence="1" key="4">
    <citation type="submission" date="2019-03" db="UniProtKB">
        <authorList>
            <consortium name="EnsemblPlants"/>
        </authorList>
    </citation>
    <scope>IDENTIFICATION</scope>
</reference>
<reference evidence="1" key="3">
    <citation type="journal article" date="2017" name="Nature">
        <title>Genome sequence of the progenitor of the wheat D genome Aegilops tauschii.</title>
        <authorList>
            <person name="Luo M.C."/>
            <person name="Gu Y.Q."/>
            <person name="Puiu D."/>
            <person name="Wang H."/>
            <person name="Twardziok S.O."/>
            <person name="Deal K.R."/>
            <person name="Huo N."/>
            <person name="Zhu T."/>
            <person name="Wang L."/>
            <person name="Wang Y."/>
            <person name="McGuire P.E."/>
            <person name="Liu S."/>
            <person name="Long H."/>
            <person name="Ramasamy R.K."/>
            <person name="Rodriguez J.C."/>
            <person name="Van S.L."/>
            <person name="Yuan L."/>
            <person name="Wang Z."/>
            <person name="Xia Z."/>
            <person name="Xiao L."/>
            <person name="Anderson O.D."/>
            <person name="Ouyang S."/>
            <person name="Liang Y."/>
            <person name="Zimin A.V."/>
            <person name="Pertea G."/>
            <person name="Qi P."/>
            <person name="Bennetzen J.L."/>
            <person name="Dai X."/>
            <person name="Dawson M.W."/>
            <person name="Muller H.G."/>
            <person name="Kugler K."/>
            <person name="Rivarola-Duarte L."/>
            <person name="Spannagl M."/>
            <person name="Mayer K.F.X."/>
            <person name="Lu F.H."/>
            <person name="Bevan M.W."/>
            <person name="Leroy P."/>
            <person name="Li P."/>
            <person name="You F.M."/>
            <person name="Sun Q."/>
            <person name="Liu Z."/>
            <person name="Lyons E."/>
            <person name="Wicker T."/>
            <person name="Salzberg S.L."/>
            <person name="Devos K.M."/>
            <person name="Dvorak J."/>
        </authorList>
    </citation>
    <scope>NUCLEOTIDE SEQUENCE [LARGE SCALE GENOMIC DNA]</scope>
    <source>
        <strain evidence="1">cv. AL8/78</strain>
    </source>
</reference>
<keyword evidence="2" id="KW-1185">Reference proteome</keyword>
<sequence length="50" mass="6009">MEWKHTDQFRRVKKKIAKHLRFYPMIFHADITCRLERISNGTLSTCSSQV</sequence>
<proteinExistence type="predicted"/>